<evidence type="ECO:0000313" key="2">
    <source>
        <dbReference type="Proteomes" id="UP000439903"/>
    </source>
</evidence>
<reference evidence="1 2" key="1">
    <citation type="journal article" date="2019" name="Environ. Microbiol.">
        <title>At the nexus of three kingdoms: the genome of the mycorrhizal fungus Gigaspora margarita provides insights into plant, endobacterial and fungal interactions.</title>
        <authorList>
            <person name="Venice F."/>
            <person name="Ghignone S."/>
            <person name="Salvioli di Fossalunga A."/>
            <person name="Amselem J."/>
            <person name="Novero M."/>
            <person name="Xianan X."/>
            <person name="Sedzielewska Toro K."/>
            <person name="Morin E."/>
            <person name="Lipzen A."/>
            <person name="Grigoriev I.V."/>
            <person name="Henrissat B."/>
            <person name="Martin F.M."/>
            <person name="Bonfante P."/>
        </authorList>
    </citation>
    <scope>NUCLEOTIDE SEQUENCE [LARGE SCALE GENOMIC DNA]</scope>
    <source>
        <strain evidence="1 2">BEG34</strain>
    </source>
</reference>
<protein>
    <submittedName>
        <fullName evidence="1">Protein far1-related sequence 5-like</fullName>
    </submittedName>
</protein>
<dbReference type="EMBL" id="WTPW01000836">
    <property type="protein sequence ID" value="KAF0475956.1"/>
    <property type="molecule type" value="Genomic_DNA"/>
</dbReference>
<dbReference type="AlphaFoldDB" id="A0A8H3XK39"/>
<organism evidence="1 2">
    <name type="scientific">Gigaspora margarita</name>
    <dbReference type="NCBI Taxonomy" id="4874"/>
    <lineage>
        <taxon>Eukaryota</taxon>
        <taxon>Fungi</taxon>
        <taxon>Fungi incertae sedis</taxon>
        <taxon>Mucoromycota</taxon>
        <taxon>Glomeromycotina</taxon>
        <taxon>Glomeromycetes</taxon>
        <taxon>Diversisporales</taxon>
        <taxon>Gigasporaceae</taxon>
        <taxon>Gigaspora</taxon>
    </lineage>
</organism>
<dbReference type="Proteomes" id="UP000439903">
    <property type="component" value="Unassembled WGS sequence"/>
</dbReference>
<sequence>MDELNTYNEEFFAAYESVDDADNFSDNDDLKTQIVAQAIVDDEMQSSYKWVFKCVVGATGLVPNVLVTDSNPAVNELS</sequence>
<accession>A0A8H3XK39</accession>
<keyword evidence="2" id="KW-1185">Reference proteome</keyword>
<gene>
    <name evidence="1" type="ORF">F8M41_024492</name>
</gene>
<proteinExistence type="predicted"/>
<comment type="caution">
    <text evidence="1">The sequence shown here is derived from an EMBL/GenBank/DDBJ whole genome shotgun (WGS) entry which is preliminary data.</text>
</comment>
<dbReference type="OrthoDB" id="2440185at2759"/>
<name>A0A8H3XK39_GIGMA</name>
<evidence type="ECO:0000313" key="1">
    <source>
        <dbReference type="EMBL" id="KAF0475956.1"/>
    </source>
</evidence>